<comment type="pathway">
    <text evidence="3">Amino-acid biosynthesis; L-methionine biosynthesis via salvage pathway; L-methionine from S-methyl-5-thio-alpha-D-ribose 1-phosphate: step 1/6.</text>
</comment>
<dbReference type="GO" id="GO:0019509">
    <property type="term" value="P:L-methionine salvage from methylthioadenosine"/>
    <property type="evidence" value="ECO:0007669"/>
    <property type="project" value="UniProtKB-UniRule"/>
</dbReference>
<proteinExistence type="inferred from homology"/>
<keyword evidence="5" id="KW-1185">Reference proteome</keyword>
<dbReference type="InterPro" id="IPR000649">
    <property type="entry name" value="IF-2B-related"/>
</dbReference>
<evidence type="ECO:0000313" key="4">
    <source>
        <dbReference type="EMBL" id="SFI93676.1"/>
    </source>
</evidence>
<reference evidence="4 5" key="1">
    <citation type="submission" date="2016-10" db="EMBL/GenBank/DDBJ databases">
        <authorList>
            <person name="de Groot N.N."/>
        </authorList>
    </citation>
    <scope>NUCLEOTIDE SEQUENCE [LARGE SCALE GENOMIC DNA]</scope>
    <source>
        <strain evidence="4 5">DSM 44468</strain>
    </source>
</reference>
<dbReference type="GO" id="GO:0046523">
    <property type="term" value="F:S-methyl-5-thioribose-1-phosphate isomerase activity"/>
    <property type="evidence" value="ECO:0007669"/>
    <property type="project" value="UniProtKB-UniRule"/>
</dbReference>
<feature type="binding site" evidence="3">
    <location>
        <position position="186"/>
    </location>
    <ligand>
        <name>substrate</name>
    </ligand>
</feature>
<feature type="binding site" evidence="3">
    <location>
        <position position="82"/>
    </location>
    <ligand>
        <name>substrate</name>
    </ligand>
</feature>
<dbReference type="EC" id="5.3.1.23" evidence="3"/>
<gene>
    <name evidence="3" type="primary">mtnA</name>
    <name evidence="4" type="ORF">SAMN05421835_102238</name>
</gene>
<evidence type="ECO:0000256" key="1">
    <source>
        <dbReference type="ARBA" id="ARBA00023235"/>
    </source>
</evidence>
<feature type="site" description="Transition state stabilizer" evidence="3">
    <location>
        <position position="147"/>
    </location>
</feature>
<dbReference type="NCBIfam" id="TIGR00512">
    <property type="entry name" value="salvage_mtnA"/>
    <property type="match status" value="1"/>
</dbReference>
<feature type="binding site" evidence="3">
    <location>
        <begin position="237"/>
        <end position="238"/>
    </location>
    <ligand>
        <name>substrate</name>
    </ligand>
</feature>
<sequence>MRRTIDWADGAIEILDQCALPHEVRVLRLTTVDELIAAIRRLAVRGAPALGAAGALGTALSALRHRDEDAVRADAKRLADARPTAVNLGWGVRRALNRLPEGPQFVLEEAMAVLDEDERVNRKASERAAEFLLDRCARRPLRLLTHCNAGRLATVGWGTALGVVWHLQAAGQLEYVFADETRPLLQGARLTAWELGEAGVPYRLLPDSAAASAIARGLVDAVVVGADRIAANGDVANKVGTYPLALAAARHGIPFVVVAPMSTVDSQVPSGDGIVVEERAAEEVTHVAGRPVAPPDAAVFNPAFDVTPADLVTAIATEDGFFPLE</sequence>
<dbReference type="InterPro" id="IPR027363">
    <property type="entry name" value="M1Pi_N"/>
</dbReference>
<dbReference type="NCBIfam" id="NF004326">
    <property type="entry name" value="PRK05720.1"/>
    <property type="match status" value="1"/>
</dbReference>
<dbReference type="EMBL" id="FORP01000002">
    <property type="protein sequence ID" value="SFI93676.1"/>
    <property type="molecule type" value="Genomic_DNA"/>
</dbReference>
<keyword evidence="3" id="KW-0028">Amino-acid biosynthesis</keyword>
<dbReference type="STRING" id="115433.SAMN05421835_102238"/>
<dbReference type="Pfam" id="PF01008">
    <property type="entry name" value="IF-2B"/>
    <property type="match status" value="1"/>
</dbReference>
<dbReference type="HAMAP" id="MF_01678">
    <property type="entry name" value="Salvage_MtnA"/>
    <property type="match status" value="1"/>
</dbReference>
<organism evidence="4 5">
    <name type="scientific">Amycolatopsis sacchari</name>
    <dbReference type="NCBI Taxonomy" id="115433"/>
    <lineage>
        <taxon>Bacteria</taxon>
        <taxon>Bacillati</taxon>
        <taxon>Actinomycetota</taxon>
        <taxon>Actinomycetes</taxon>
        <taxon>Pseudonocardiales</taxon>
        <taxon>Pseudonocardiaceae</taxon>
        <taxon>Amycolatopsis</taxon>
    </lineage>
</organism>
<comment type="function">
    <text evidence="3">Catalyzes the interconversion of methylthioribose-1-phosphate (MTR-1-P) into methylthioribulose-1-phosphate (MTRu-1-P).</text>
</comment>
<dbReference type="FunFam" id="3.40.50.10470:FF:000006">
    <property type="entry name" value="Methylthioribose-1-phosphate isomerase"/>
    <property type="match status" value="1"/>
</dbReference>
<dbReference type="UniPathway" id="UPA00904">
    <property type="reaction ID" value="UER00874"/>
</dbReference>
<dbReference type="PANTHER" id="PTHR43475">
    <property type="entry name" value="METHYLTHIORIBOSE-1-PHOSPHATE ISOMERASE"/>
    <property type="match status" value="1"/>
</dbReference>
<keyword evidence="3" id="KW-0486">Methionine biosynthesis</keyword>
<dbReference type="PANTHER" id="PTHR43475:SF1">
    <property type="entry name" value="METHYLTHIORIBOSE-1-PHOSPHATE ISOMERASE"/>
    <property type="match status" value="1"/>
</dbReference>
<evidence type="ECO:0000256" key="2">
    <source>
        <dbReference type="ARBA" id="ARBA00052401"/>
    </source>
</evidence>
<keyword evidence="1 3" id="KW-0413">Isomerase</keyword>
<evidence type="ECO:0000313" key="5">
    <source>
        <dbReference type="Proteomes" id="UP000199025"/>
    </source>
</evidence>
<dbReference type="Proteomes" id="UP000199025">
    <property type="component" value="Unassembled WGS sequence"/>
</dbReference>
<name>A0A1I3MAE4_9PSEU</name>
<dbReference type="InterPro" id="IPR005251">
    <property type="entry name" value="IF-M1Pi"/>
</dbReference>
<comment type="catalytic activity">
    <reaction evidence="2 3">
        <text>5-(methylsulfanyl)-alpha-D-ribose 1-phosphate = 5-(methylsulfanyl)-D-ribulose 1-phosphate</text>
        <dbReference type="Rhea" id="RHEA:19989"/>
        <dbReference type="ChEBI" id="CHEBI:58533"/>
        <dbReference type="ChEBI" id="CHEBI:58548"/>
        <dbReference type="EC" id="5.3.1.23"/>
    </reaction>
</comment>
<dbReference type="AlphaFoldDB" id="A0A1I3MAE4"/>
<dbReference type="InterPro" id="IPR037171">
    <property type="entry name" value="NagB/RpiA_transferase-like"/>
</dbReference>
<dbReference type="Gene3D" id="1.20.120.420">
    <property type="entry name" value="translation initiation factor eif-2b, domain 1"/>
    <property type="match status" value="1"/>
</dbReference>
<dbReference type="NCBIfam" id="TIGR00524">
    <property type="entry name" value="eIF-2B_rel"/>
    <property type="match status" value="1"/>
</dbReference>
<dbReference type="SUPFAM" id="SSF100950">
    <property type="entry name" value="NagB/RpiA/CoA transferase-like"/>
    <property type="match status" value="1"/>
</dbReference>
<dbReference type="InterPro" id="IPR042529">
    <property type="entry name" value="IF_2B-like_C"/>
</dbReference>
<accession>A0A1I3MAE4</accession>
<dbReference type="Gene3D" id="3.40.50.10470">
    <property type="entry name" value="Translation initiation factor eif-2b, domain 2"/>
    <property type="match status" value="1"/>
</dbReference>
<comment type="similarity">
    <text evidence="3">Belongs to the EIF-2B alpha/beta/delta subunits family. MtnA subfamily.</text>
</comment>
<feature type="active site" description="Proton donor" evidence="3">
    <location>
        <position position="227"/>
    </location>
</feature>
<evidence type="ECO:0000256" key="3">
    <source>
        <dbReference type="HAMAP-Rule" id="MF_01678"/>
    </source>
</evidence>
<dbReference type="OrthoDB" id="9803436at2"/>
<dbReference type="InterPro" id="IPR011559">
    <property type="entry name" value="Initiation_fac_2B_a/b/d"/>
</dbReference>
<protein>
    <recommendedName>
        <fullName evidence="3">Methylthioribose-1-phosphate isomerase</fullName>
        <shortName evidence="3">M1Pi</shortName>
        <shortName evidence="3">MTR-1-P isomerase</shortName>
        <ecNumber evidence="3">5.3.1.23</ecNumber>
    </recommendedName>
    <alternativeName>
        <fullName evidence="3">S-methyl-5-thioribose-1-phosphate isomerase</fullName>
    </alternativeName>
</protein>
<feature type="binding site" evidence="3">
    <location>
        <begin position="45"/>
        <end position="47"/>
    </location>
    <ligand>
        <name>substrate</name>
    </ligand>
</feature>
<dbReference type="RefSeq" id="WP_091504560.1">
    <property type="nucleotide sequence ID" value="NZ_CBDQZW010000027.1"/>
</dbReference>